<dbReference type="HAMAP" id="MF_01345_B">
    <property type="entry name" value="Ribosomal_uS17_B"/>
    <property type="match status" value="1"/>
</dbReference>
<dbReference type="InterPro" id="IPR019984">
    <property type="entry name" value="Ribosomal_uS17_bact/chlr"/>
</dbReference>
<comment type="subunit">
    <text evidence="6">Part of the 30S ribosomal subunit.</text>
</comment>
<evidence type="ECO:0000313" key="7">
    <source>
        <dbReference type="EMBL" id="OGG93690.1"/>
    </source>
</evidence>
<evidence type="ECO:0000313" key="8">
    <source>
        <dbReference type="Proteomes" id="UP000178449"/>
    </source>
</evidence>
<keyword evidence="3 6" id="KW-0694">RNA-binding</keyword>
<evidence type="ECO:0000256" key="6">
    <source>
        <dbReference type="HAMAP-Rule" id="MF_01345"/>
    </source>
</evidence>
<comment type="function">
    <text evidence="6">One of the primary rRNA binding proteins, it binds specifically to the 5'-end of 16S ribosomal RNA.</text>
</comment>
<comment type="caution">
    <text evidence="7">The sequence shown here is derived from an EMBL/GenBank/DDBJ whole genome shotgun (WGS) entry which is preliminary data.</text>
</comment>
<dbReference type="Pfam" id="PF00366">
    <property type="entry name" value="Ribosomal_S17"/>
    <property type="match status" value="1"/>
</dbReference>
<proteinExistence type="inferred from homology"/>
<dbReference type="SUPFAM" id="SSF50249">
    <property type="entry name" value="Nucleic acid-binding proteins"/>
    <property type="match status" value="1"/>
</dbReference>
<keyword evidence="4 6" id="KW-0689">Ribosomal protein</keyword>
<dbReference type="PANTHER" id="PTHR10744:SF1">
    <property type="entry name" value="SMALL RIBOSOMAL SUBUNIT PROTEIN US17M"/>
    <property type="match status" value="1"/>
</dbReference>
<protein>
    <recommendedName>
        <fullName evidence="6">Small ribosomal subunit protein uS17</fullName>
    </recommendedName>
</protein>
<dbReference type="Gene3D" id="2.40.50.140">
    <property type="entry name" value="Nucleic acid-binding proteins"/>
    <property type="match status" value="1"/>
</dbReference>
<evidence type="ECO:0000256" key="5">
    <source>
        <dbReference type="ARBA" id="ARBA00023274"/>
    </source>
</evidence>
<comment type="similarity">
    <text evidence="1 6">Belongs to the universal ribosomal protein uS17 family.</text>
</comment>
<dbReference type="GO" id="GO:0019843">
    <property type="term" value="F:rRNA binding"/>
    <property type="evidence" value="ECO:0007669"/>
    <property type="project" value="UniProtKB-UniRule"/>
</dbReference>
<dbReference type="InterPro" id="IPR000266">
    <property type="entry name" value="Ribosomal_uS17"/>
</dbReference>
<dbReference type="PRINTS" id="PR00973">
    <property type="entry name" value="RIBOSOMALS17"/>
</dbReference>
<dbReference type="NCBIfam" id="TIGR03635">
    <property type="entry name" value="uS17_bact"/>
    <property type="match status" value="1"/>
</dbReference>
<evidence type="ECO:0000256" key="2">
    <source>
        <dbReference type="ARBA" id="ARBA00022730"/>
    </source>
</evidence>
<sequence>MSDKIERRKKVLQGVVVSDKMDKTATVLVERTFQHSLYKRTVRKTKKYKIHDESNQCVTGDRVRLIECRPMSKDKCWRLLEVVEKAV</sequence>
<dbReference type="AlphaFoldDB" id="A0A1F6G6F5"/>
<reference evidence="7 8" key="1">
    <citation type="journal article" date="2016" name="Nat. Commun.">
        <title>Thousands of microbial genomes shed light on interconnected biogeochemical processes in an aquifer system.</title>
        <authorList>
            <person name="Anantharaman K."/>
            <person name="Brown C.T."/>
            <person name="Hug L.A."/>
            <person name="Sharon I."/>
            <person name="Castelle C.J."/>
            <person name="Probst A.J."/>
            <person name="Thomas B.C."/>
            <person name="Singh A."/>
            <person name="Wilkins M.J."/>
            <person name="Karaoz U."/>
            <person name="Brodie E.L."/>
            <person name="Williams K.H."/>
            <person name="Hubbard S.S."/>
            <person name="Banfield J.F."/>
        </authorList>
    </citation>
    <scope>NUCLEOTIDE SEQUENCE [LARGE SCALE GENOMIC DNA]</scope>
</reference>
<dbReference type="PANTHER" id="PTHR10744">
    <property type="entry name" value="40S RIBOSOMAL PROTEIN S11 FAMILY MEMBER"/>
    <property type="match status" value="1"/>
</dbReference>
<accession>A0A1F6G6F5</accession>
<dbReference type="EMBL" id="MFNE01000046">
    <property type="protein sequence ID" value="OGG93690.1"/>
    <property type="molecule type" value="Genomic_DNA"/>
</dbReference>
<dbReference type="CDD" id="cd00364">
    <property type="entry name" value="Ribosomal_uS17"/>
    <property type="match status" value="1"/>
</dbReference>
<keyword evidence="5 6" id="KW-0687">Ribonucleoprotein</keyword>
<dbReference type="NCBIfam" id="NF004123">
    <property type="entry name" value="PRK05610.1"/>
    <property type="match status" value="1"/>
</dbReference>
<name>A0A1F6G6F5_9PROT</name>
<keyword evidence="2 6" id="KW-0699">rRNA-binding</keyword>
<evidence type="ECO:0000256" key="3">
    <source>
        <dbReference type="ARBA" id="ARBA00022884"/>
    </source>
</evidence>
<dbReference type="STRING" id="1817772.A2527_11240"/>
<dbReference type="GO" id="GO:0003735">
    <property type="term" value="F:structural constituent of ribosome"/>
    <property type="evidence" value="ECO:0007669"/>
    <property type="project" value="UniProtKB-UniRule"/>
</dbReference>
<dbReference type="InterPro" id="IPR012340">
    <property type="entry name" value="NA-bd_OB-fold"/>
</dbReference>
<dbReference type="Proteomes" id="UP000178449">
    <property type="component" value="Unassembled WGS sequence"/>
</dbReference>
<organism evidence="7 8">
    <name type="scientific">Candidatus Lambdaproteobacteria bacterium RIFOXYD2_FULL_50_16</name>
    <dbReference type="NCBI Taxonomy" id="1817772"/>
    <lineage>
        <taxon>Bacteria</taxon>
        <taxon>Pseudomonadati</taxon>
        <taxon>Pseudomonadota</taxon>
        <taxon>Candidatus Lambdaproteobacteria</taxon>
    </lineage>
</organism>
<gene>
    <name evidence="6" type="primary">rpsQ</name>
    <name evidence="7" type="ORF">A2527_11240</name>
</gene>
<dbReference type="GO" id="GO:0006412">
    <property type="term" value="P:translation"/>
    <property type="evidence" value="ECO:0007669"/>
    <property type="project" value="UniProtKB-UniRule"/>
</dbReference>
<dbReference type="GO" id="GO:0022627">
    <property type="term" value="C:cytosolic small ribosomal subunit"/>
    <property type="evidence" value="ECO:0007669"/>
    <property type="project" value="UniProtKB-UniRule"/>
</dbReference>
<evidence type="ECO:0000256" key="4">
    <source>
        <dbReference type="ARBA" id="ARBA00022980"/>
    </source>
</evidence>
<evidence type="ECO:0000256" key="1">
    <source>
        <dbReference type="ARBA" id="ARBA00010254"/>
    </source>
</evidence>